<name>A0A2I0AZG5_9ASPA</name>
<dbReference type="STRING" id="1088818.A0A2I0AZG5"/>
<dbReference type="AlphaFoldDB" id="A0A2I0AZG5"/>
<dbReference type="Proteomes" id="UP000236161">
    <property type="component" value="Unassembled WGS sequence"/>
</dbReference>
<evidence type="ECO:0000313" key="5">
    <source>
        <dbReference type="EMBL" id="PKA60925.1"/>
    </source>
</evidence>
<dbReference type="OrthoDB" id="205623at2759"/>
<dbReference type="EC" id="2.8.2.-" evidence="3"/>
<evidence type="ECO:0000259" key="4">
    <source>
        <dbReference type="Pfam" id="PF00685"/>
    </source>
</evidence>
<keyword evidence="6" id="KW-1185">Reference proteome</keyword>
<dbReference type="Gene3D" id="3.40.50.300">
    <property type="entry name" value="P-loop containing nucleotide triphosphate hydrolases"/>
    <property type="match status" value="1"/>
</dbReference>
<dbReference type="PANTHER" id="PTHR11783">
    <property type="entry name" value="SULFOTRANSFERASE SULT"/>
    <property type="match status" value="1"/>
</dbReference>
<evidence type="ECO:0000256" key="3">
    <source>
        <dbReference type="RuleBase" id="RU361155"/>
    </source>
</evidence>
<dbReference type="Pfam" id="PF00685">
    <property type="entry name" value="Sulfotransfer_1"/>
    <property type="match status" value="1"/>
</dbReference>
<organism evidence="5 6">
    <name type="scientific">Apostasia shenzhenica</name>
    <dbReference type="NCBI Taxonomy" id="1088818"/>
    <lineage>
        <taxon>Eukaryota</taxon>
        <taxon>Viridiplantae</taxon>
        <taxon>Streptophyta</taxon>
        <taxon>Embryophyta</taxon>
        <taxon>Tracheophyta</taxon>
        <taxon>Spermatophyta</taxon>
        <taxon>Magnoliopsida</taxon>
        <taxon>Liliopsida</taxon>
        <taxon>Asparagales</taxon>
        <taxon>Orchidaceae</taxon>
        <taxon>Apostasioideae</taxon>
        <taxon>Apostasia</taxon>
    </lineage>
</organism>
<reference evidence="5 6" key="1">
    <citation type="journal article" date="2017" name="Nature">
        <title>The Apostasia genome and the evolution of orchids.</title>
        <authorList>
            <person name="Zhang G.Q."/>
            <person name="Liu K.W."/>
            <person name="Li Z."/>
            <person name="Lohaus R."/>
            <person name="Hsiao Y.Y."/>
            <person name="Niu S.C."/>
            <person name="Wang J.Y."/>
            <person name="Lin Y.C."/>
            <person name="Xu Q."/>
            <person name="Chen L.J."/>
            <person name="Yoshida K."/>
            <person name="Fujiwara S."/>
            <person name="Wang Z.W."/>
            <person name="Zhang Y.Q."/>
            <person name="Mitsuda N."/>
            <person name="Wang M."/>
            <person name="Liu G.H."/>
            <person name="Pecoraro L."/>
            <person name="Huang H.X."/>
            <person name="Xiao X.J."/>
            <person name="Lin M."/>
            <person name="Wu X.Y."/>
            <person name="Wu W.L."/>
            <person name="Chen Y.Y."/>
            <person name="Chang S.B."/>
            <person name="Sakamoto S."/>
            <person name="Ohme-Takagi M."/>
            <person name="Yagi M."/>
            <person name="Zeng S.J."/>
            <person name="Shen C.Y."/>
            <person name="Yeh C.M."/>
            <person name="Luo Y.B."/>
            <person name="Tsai W.C."/>
            <person name="Van de Peer Y."/>
            <person name="Liu Z.J."/>
        </authorList>
    </citation>
    <scope>NUCLEOTIDE SEQUENCE [LARGE SCALE GENOMIC DNA]</scope>
    <source>
        <strain evidence="6">cv. Shenzhen</strain>
        <tissue evidence="5">Stem</tissue>
    </source>
</reference>
<protein>
    <recommendedName>
        <fullName evidence="3">Sulfotransferase</fullName>
        <ecNumber evidence="3">2.8.2.-</ecNumber>
    </recommendedName>
</protein>
<dbReference type="EMBL" id="KZ451935">
    <property type="protein sequence ID" value="PKA60925.1"/>
    <property type="molecule type" value="Genomic_DNA"/>
</dbReference>
<dbReference type="SUPFAM" id="SSF52540">
    <property type="entry name" value="P-loop containing nucleoside triphosphate hydrolases"/>
    <property type="match status" value="1"/>
</dbReference>
<feature type="domain" description="Sulfotransferase" evidence="4">
    <location>
        <begin position="56"/>
        <end position="284"/>
    </location>
</feature>
<sequence>MKLLQYEKSLQPLLSALPVCHGWGRGATLYHYNGYWLQLVFIAGQRLLPEQYAPRPTDILLASSPKCGTTWLKALAFAALCRLLDRNPHDLVPFIELQYLASPGKLESLQDPRLLATHLPPSLLPAAVTSTCRIIYVYRDPKDVFVSHWQFGKSTCGPLWDHAFEYWRESRRSPERVLFLRYEDMAEDAGGSLRKIAEFMGRGFSPEEESAGAVEALAELCSFENLSKQEVNKTGNFRVSDQVEFRGLKNSSFFRKGKVGDSANYLSPEMARRLDEFMQEKLHAADLAGFPAGSGQSN</sequence>
<evidence type="ECO:0000313" key="6">
    <source>
        <dbReference type="Proteomes" id="UP000236161"/>
    </source>
</evidence>
<dbReference type="InterPro" id="IPR000863">
    <property type="entry name" value="Sulfotransferase_dom"/>
</dbReference>
<dbReference type="InterPro" id="IPR027417">
    <property type="entry name" value="P-loop_NTPase"/>
</dbReference>
<comment type="similarity">
    <text evidence="1 3">Belongs to the sulfotransferase 1 family.</text>
</comment>
<accession>A0A2I0AZG5</accession>
<gene>
    <name evidence="5" type="primary">SOT16</name>
    <name evidence="5" type="ORF">AXF42_Ash006560</name>
</gene>
<evidence type="ECO:0000256" key="2">
    <source>
        <dbReference type="ARBA" id="ARBA00022679"/>
    </source>
</evidence>
<evidence type="ECO:0000256" key="1">
    <source>
        <dbReference type="ARBA" id="ARBA00005771"/>
    </source>
</evidence>
<keyword evidence="2 3" id="KW-0808">Transferase</keyword>
<dbReference type="GO" id="GO:0008146">
    <property type="term" value="F:sulfotransferase activity"/>
    <property type="evidence" value="ECO:0007669"/>
    <property type="project" value="InterPro"/>
</dbReference>
<proteinExistence type="inferred from homology"/>